<dbReference type="AlphaFoldDB" id="A0A852QXP3"/>
<evidence type="ECO:0000256" key="1">
    <source>
        <dbReference type="ARBA" id="ARBA00006625"/>
    </source>
</evidence>
<dbReference type="PANTHER" id="PTHR35527">
    <property type="entry name" value="CHOLOYLGLYCINE HYDROLASE"/>
    <property type="match status" value="1"/>
</dbReference>
<sequence>MCTRFLWSSSGTPGSGNVLVGRSMDWFEDTRTILAVRPRGATRQSAPGDPGSFEWTSEFGSVVALMYGEIAVDGLNEAGLQVSGLYLAESDYGERDTSRPALALAYAIQSLLDRFADVASAVQWLTESNVQIIPLDIGGKPGTGHIALADRTGDSAIVEFIDGKTSVHHGSAYTVMANSPAYSEQLELERQYAGLGGDEPLPGGTDSPDRFARAAFYSARLPNTDDEREAAAYVFSVIRNASAPFGTADPVRPNVSTTRWRTVADLTASRFFFESTSSPNVVWVKLDRFDLAAGPELRFDPQATMAISGMVNGEFAAA</sequence>
<dbReference type="InterPro" id="IPR052193">
    <property type="entry name" value="Peptidase_C59"/>
</dbReference>
<evidence type="ECO:0000313" key="5">
    <source>
        <dbReference type="Proteomes" id="UP000586095"/>
    </source>
</evidence>
<dbReference type="SUPFAM" id="SSF56235">
    <property type="entry name" value="N-terminal nucleophile aminohydrolases (Ntn hydrolases)"/>
    <property type="match status" value="1"/>
</dbReference>
<feature type="domain" description="Choloylglycine hydrolase/NAAA C-terminal" evidence="3">
    <location>
        <begin position="14"/>
        <end position="291"/>
    </location>
</feature>
<dbReference type="Gene3D" id="3.60.60.10">
    <property type="entry name" value="Penicillin V Acylase, Chain A"/>
    <property type="match status" value="1"/>
</dbReference>
<dbReference type="EC" id="3.5.1.24" evidence="4"/>
<evidence type="ECO:0000256" key="2">
    <source>
        <dbReference type="ARBA" id="ARBA00022801"/>
    </source>
</evidence>
<keyword evidence="2 4" id="KW-0378">Hydrolase</keyword>
<name>A0A852QXP3_9MICO</name>
<comment type="similarity">
    <text evidence="1">Belongs to the peptidase C59 family.</text>
</comment>
<dbReference type="EMBL" id="JACCBD010000001">
    <property type="protein sequence ID" value="NYD27153.1"/>
    <property type="molecule type" value="Genomic_DNA"/>
</dbReference>
<keyword evidence="5" id="KW-1185">Reference proteome</keyword>
<comment type="caution">
    <text evidence="4">The sequence shown here is derived from an EMBL/GenBank/DDBJ whole genome shotgun (WGS) entry which is preliminary data.</text>
</comment>
<dbReference type="RefSeq" id="WP_185987163.1">
    <property type="nucleotide sequence ID" value="NZ_BAAALZ010000001.1"/>
</dbReference>
<dbReference type="Proteomes" id="UP000586095">
    <property type="component" value="Unassembled WGS sequence"/>
</dbReference>
<accession>A0A852QXP3</accession>
<dbReference type="InterPro" id="IPR029132">
    <property type="entry name" value="CBAH/NAAA_C"/>
</dbReference>
<organism evidence="4 5">
    <name type="scientific">Leucobacter aridicollis</name>
    <dbReference type="NCBI Taxonomy" id="283878"/>
    <lineage>
        <taxon>Bacteria</taxon>
        <taxon>Bacillati</taxon>
        <taxon>Actinomycetota</taxon>
        <taxon>Actinomycetes</taxon>
        <taxon>Micrococcales</taxon>
        <taxon>Microbacteriaceae</taxon>
        <taxon>Leucobacter</taxon>
    </lineage>
</organism>
<reference evidence="4 5" key="1">
    <citation type="submission" date="2020-07" db="EMBL/GenBank/DDBJ databases">
        <title>Sequencing the genomes of 1000 actinobacteria strains.</title>
        <authorList>
            <person name="Klenk H.-P."/>
        </authorList>
    </citation>
    <scope>NUCLEOTIDE SEQUENCE [LARGE SCALE GENOMIC DNA]</scope>
    <source>
        <strain evidence="4 5">DSM 17380</strain>
    </source>
</reference>
<gene>
    <name evidence="4" type="ORF">BJ960_001956</name>
</gene>
<protein>
    <submittedName>
        <fullName evidence="4">Choloylglycine hydrolase</fullName>
        <ecNumber evidence="4">3.5.1.24</ecNumber>
    </submittedName>
</protein>
<evidence type="ECO:0000313" key="4">
    <source>
        <dbReference type="EMBL" id="NYD27153.1"/>
    </source>
</evidence>
<dbReference type="GO" id="GO:0045302">
    <property type="term" value="F:choloylglycine hydrolase activity"/>
    <property type="evidence" value="ECO:0007669"/>
    <property type="project" value="UniProtKB-EC"/>
</dbReference>
<dbReference type="InterPro" id="IPR029055">
    <property type="entry name" value="Ntn_hydrolases_N"/>
</dbReference>
<dbReference type="Pfam" id="PF02275">
    <property type="entry name" value="CBAH"/>
    <property type="match status" value="1"/>
</dbReference>
<dbReference type="PANTHER" id="PTHR35527:SF2">
    <property type="entry name" value="HYDROLASE"/>
    <property type="match status" value="1"/>
</dbReference>
<proteinExistence type="inferred from homology"/>
<evidence type="ECO:0000259" key="3">
    <source>
        <dbReference type="Pfam" id="PF02275"/>
    </source>
</evidence>
<dbReference type="CDD" id="cd01902">
    <property type="entry name" value="Ntn_CGH"/>
    <property type="match status" value="1"/>
</dbReference>